<feature type="chain" id="PRO_5012129318" description="Lipoprotein" evidence="1">
    <location>
        <begin position="21"/>
        <end position="181"/>
    </location>
</feature>
<evidence type="ECO:0000256" key="1">
    <source>
        <dbReference type="SAM" id="SignalP"/>
    </source>
</evidence>
<comment type="caution">
    <text evidence="2">The sequence shown here is derived from an EMBL/GenBank/DDBJ whole genome shotgun (WGS) entry which is preliminary data.</text>
</comment>
<dbReference type="OrthoDB" id="1450672at2"/>
<dbReference type="PROSITE" id="PS51257">
    <property type="entry name" value="PROKAR_LIPOPROTEIN"/>
    <property type="match status" value="1"/>
</dbReference>
<sequence>MRHFLIALLFLSLFACDDFAETNRFFTTDKTEYTSGDTIKLTVNITTDKEKKLRFYKSLKNIEISSSLNITDTINSEMFKTYTANGIKEENALREENEIETYFVSNKKPFVKTIKGVISESKDNFEINFYEYGLILTIDKAKYFKANSFGFTGLCMPINGSFGESYEDYINYHPIKLKTKL</sequence>
<gene>
    <name evidence="2" type="ORF">CHX27_01025</name>
</gene>
<dbReference type="AlphaFoldDB" id="A0A256A8X2"/>
<evidence type="ECO:0000313" key="2">
    <source>
        <dbReference type="EMBL" id="OYQ50039.1"/>
    </source>
</evidence>
<dbReference type="EMBL" id="NOXX01000080">
    <property type="protein sequence ID" value="OYQ50039.1"/>
    <property type="molecule type" value="Genomic_DNA"/>
</dbReference>
<evidence type="ECO:0000313" key="3">
    <source>
        <dbReference type="Proteomes" id="UP000216035"/>
    </source>
</evidence>
<evidence type="ECO:0008006" key="4">
    <source>
        <dbReference type="Google" id="ProtNLM"/>
    </source>
</evidence>
<organism evidence="2 3">
    <name type="scientific">Flavobacterium aurantiibacter</name>
    <dbReference type="NCBI Taxonomy" id="2023067"/>
    <lineage>
        <taxon>Bacteria</taxon>
        <taxon>Pseudomonadati</taxon>
        <taxon>Bacteroidota</taxon>
        <taxon>Flavobacteriia</taxon>
        <taxon>Flavobacteriales</taxon>
        <taxon>Flavobacteriaceae</taxon>
        <taxon>Flavobacterium</taxon>
    </lineage>
</organism>
<name>A0A256A8X2_9FLAO</name>
<keyword evidence="3" id="KW-1185">Reference proteome</keyword>
<dbReference type="RefSeq" id="WP_094484921.1">
    <property type="nucleotide sequence ID" value="NZ_NOXX01000080.1"/>
</dbReference>
<proteinExistence type="predicted"/>
<reference evidence="2 3" key="1">
    <citation type="submission" date="2017-07" db="EMBL/GenBank/DDBJ databases">
        <title>Flavobacterium cyanobacteriorum sp. nov., isolated from cyanobacterial aggregates in a eutrophic lake.</title>
        <authorList>
            <person name="Cai H."/>
        </authorList>
    </citation>
    <scope>NUCLEOTIDE SEQUENCE [LARGE SCALE GENOMIC DNA]</scope>
    <source>
        <strain evidence="2 3">TH167</strain>
    </source>
</reference>
<protein>
    <recommendedName>
        <fullName evidence="4">Lipoprotein</fullName>
    </recommendedName>
</protein>
<keyword evidence="1" id="KW-0732">Signal</keyword>
<feature type="signal peptide" evidence="1">
    <location>
        <begin position="1"/>
        <end position="20"/>
    </location>
</feature>
<accession>A0A256A8X2</accession>
<dbReference type="Proteomes" id="UP000216035">
    <property type="component" value="Unassembled WGS sequence"/>
</dbReference>